<organism evidence="1 2">
    <name type="scientific">Austropuccinia psidii MF-1</name>
    <dbReference type="NCBI Taxonomy" id="1389203"/>
    <lineage>
        <taxon>Eukaryota</taxon>
        <taxon>Fungi</taxon>
        <taxon>Dikarya</taxon>
        <taxon>Basidiomycota</taxon>
        <taxon>Pucciniomycotina</taxon>
        <taxon>Pucciniomycetes</taxon>
        <taxon>Pucciniales</taxon>
        <taxon>Sphaerophragmiaceae</taxon>
        <taxon>Austropuccinia</taxon>
    </lineage>
</organism>
<dbReference type="EMBL" id="AVOT02003204">
    <property type="protein sequence ID" value="MBW0472802.1"/>
    <property type="molecule type" value="Genomic_DNA"/>
</dbReference>
<evidence type="ECO:0000313" key="2">
    <source>
        <dbReference type="Proteomes" id="UP000765509"/>
    </source>
</evidence>
<evidence type="ECO:0000313" key="1">
    <source>
        <dbReference type="EMBL" id="MBW0472802.1"/>
    </source>
</evidence>
<sequence length="229" mass="26187">MDPGRRRFQDGPMLEGSFLLVVGQLNPASEGSEKLYCKEVEVLNSFICHSSSTSPTQIPAKKFQSQVIPSTPRSFQSILFILPYLVPPPSPKSFTSRPFLASPMKQSPIPQPRKLLVLALQQLKPVVRNSRRRDYKSPLPFPDTQVFHRRECWPIRVTREDQNVVIEGQDAVARFFGRADINRSKVMMYSDDSMITGASCEEISSKFAWYEAEFIYDFQRDFDKIGKDS</sequence>
<proteinExistence type="predicted"/>
<protein>
    <submittedName>
        <fullName evidence="1">Uncharacterized protein</fullName>
    </submittedName>
</protein>
<name>A0A9Q3BXV3_9BASI</name>
<comment type="caution">
    <text evidence="1">The sequence shown here is derived from an EMBL/GenBank/DDBJ whole genome shotgun (WGS) entry which is preliminary data.</text>
</comment>
<gene>
    <name evidence="1" type="ORF">O181_012517</name>
</gene>
<keyword evidence="2" id="KW-1185">Reference proteome</keyword>
<dbReference type="Proteomes" id="UP000765509">
    <property type="component" value="Unassembled WGS sequence"/>
</dbReference>
<dbReference type="AlphaFoldDB" id="A0A9Q3BXV3"/>
<accession>A0A9Q3BXV3</accession>
<reference evidence="1" key="1">
    <citation type="submission" date="2021-03" db="EMBL/GenBank/DDBJ databases">
        <title>Draft genome sequence of rust myrtle Austropuccinia psidii MF-1, a brazilian biotype.</title>
        <authorList>
            <person name="Quecine M.C."/>
            <person name="Pachon D.M.R."/>
            <person name="Bonatelli M.L."/>
            <person name="Correr F.H."/>
            <person name="Franceschini L.M."/>
            <person name="Leite T.F."/>
            <person name="Margarido G.R.A."/>
            <person name="Almeida C.A."/>
            <person name="Ferrarezi J.A."/>
            <person name="Labate C.A."/>
        </authorList>
    </citation>
    <scope>NUCLEOTIDE SEQUENCE</scope>
    <source>
        <strain evidence="1">MF-1</strain>
    </source>
</reference>